<evidence type="ECO:0000256" key="4">
    <source>
        <dbReference type="ARBA" id="ARBA00022692"/>
    </source>
</evidence>
<keyword evidence="6 8" id="KW-0472">Membrane</keyword>
<keyword evidence="3" id="KW-1003">Cell membrane</keyword>
<comment type="caution">
    <text evidence="10">The sequence shown here is derived from an EMBL/GenBank/DDBJ whole genome shotgun (WGS) entry which is preliminary data.</text>
</comment>
<proteinExistence type="inferred from homology"/>
<evidence type="ECO:0000313" key="10">
    <source>
        <dbReference type="EMBL" id="MFC6395648.1"/>
    </source>
</evidence>
<protein>
    <submittedName>
        <fullName evidence="10">DedA family protein</fullName>
    </submittedName>
</protein>
<keyword evidence="5 8" id="KW-1133">Transmembrane helix</keyword>
<feature type="compositionally biased region" description="Polar residues" evidence="7">
    <location>
        <begin position="30"/>
        <end position="44"/>
    </location>
</feature>
<dbReference type="Pfam" id="PF09335">
    <property type="entry name" value="VTT_dom"/>
    <property type="match status" value="1"/>
</dbReference>
<comment type="similarity">
    <text evidence="2">Belongs to the DedA family.</text>
</comment>
<evidence type="ECO:0000259" key="9">
    <source>
        <dbReference type="Pfam" id="PF09335"/>
    </source>
</evidence>
<evidence type="ECO:0000256" key="7">
    <source>
        <dbReference type="SAM" id="MobiDB-lite"/>
    </source>
</evidence>
<dbReference type="Proteomes" id="UP001596266">
    <property type="component" value="Unassembled WGS sequence"/>
</dbReference>
<feature type="transmembrane region" description="Helical" evidence="8">
    <location>
        <begin position="238"/>
        <end position="258"/>
    </location>
</feature>
<keyword evidence="11" id="KW-1185">Reference proteome</keyword>
<dbReference type="PANTHER" id="PTHR42709:SF6">
    <property type="entry name" value="UNDECAPRENYL PHOSPHATE TRANSPORTER A"/>
    <property type="match status" value="1"/>
</dbReference>
<evidence type="ECO:0000256" key="5">
    <source>
        <dbReference type="ARBA" id="ARBA00022989"/>
    </source>
</evidence>
<feature type="transmembrane region" description="Helical" evidence="8">
    <location>
        <begin position="207"/>
        <end position="226"/>
    </location>
</feature>
<sequence>MSTQPPDPWAARPEPVGGTRPADAMPDASAGTTTAASEPENQWWDQPGMPWKNEPTKADKQCMGWIMFMGLFGLAMLPLRGWLLGLNPPLLVALTGSRSGTAALGALTSQGLQPWYWWLALLAGSLMSIKFDWVFWWAGKLWGRGMIEVWAGQSKRAARNYARAERWAQKMGWLGMFVAYIPIPLPLMQVIFVLAGATGMGWKKFMLLDLIASTCWLALYFAFGWWVGEPAVALLKTYAKYANYVAIALLVFIVGTSVHNSRKQQA</sequence>
<feature type="region of interest" description="Disordered" evidence="7">
    <location>
        <begin position="1"/>
        <end position="55"/>
    </location>
</feature>
<reference evidence="11" key="1">
    <citation type="journal article" date="2019" name="Int. J. Syst. Evol. Microbiol.">
        <title>The Global Catalogue of Microorganisms (GCM) 10K type strain sequencing project: providing services to taxonomists for standard genome sequencing and annotation.</title>
        <authorList>
            <consortium name="The Broad Institute Genomics Platform"/>
            <consortium name="The Broad Institute Genome Sequencing Center for Infectious Disease"/>
            <person name="Wu L."/>
            <person name="Ma J."/>
        </authorList>
    </citation>
    <scope>NUCLEOTIDE SEQUENCE [LARGE SCALE GENOMIC DNA]</scope>
    <source>
        <strain evidence="11">CGMCC 1.15277</strain>
    </source>
</reference>
<dbReference type="RefSeq" id="WP_343886392.1">
    <property type="nucleotide sequence ID" value="NZ_BAAAKI010000014.1"/>
</dbReference>
<evidence type="ECO:0000256" key="2">
    <source>
        <dbReference type="ARBA" id="ARBA00010792"/>
    </source>
</evidence>
<accession>A0ABW1WWK8</accession>
<evidence type="ECO:0000256" key="3">
    <source>
        <dbReference type="ARBA" id="ARBA00022475"/>
    </source>
</evidence>
<evidence type="ECO:0000256" key="6">
    <source>
        <dbReference type="ARBA" id="ARBA00023136"/>
    </source>
</evidence>
<dbReference type="InterPro" id="IPR051311">
    <property type="entry name" value="DedA_domain"/>
</dbReference>
<comment type="subcellular location">
    <subcellularLocation>
        <location evidence="1">Cell membrane</location>
        <topology evidence="1">Multi-pass membrane protein</topology>
    </subcellularLocation>
</comment>
<feature type="transmembrane region" description="Helical" evidence="8">
    <location>
        <begin position="62"/>
        <end position="83"/>
    </location>
</feature>
<evidence type="ECO:0000313" key="11">
    <source>
        <dbReference type="Proteomes" id="UP001596266"/>
    </source>
</evidence>
<name>A0ABW1WWK8_9ACTN</name>
<dbReference type="EMBL" id="JBHSUA010000006">
    <property type="protein sequence ID" value="MFC6395648.1"/>
    <property type="molecule type" value="Genomic_DNA"/>
</dbReference>
<organism evidence="10 11">
    <name type="scientific">Luteococcus sanguinis</name>
    <dbReference type="NCBI Taxonomy" id="174038"/>
    <lineage>
        <taxon>Bacteria</taxon>
        <taxon>Bacillati</taxon>
        <taxon>Actinomycetota</taxon>
        <taxon>Actinomycetes</taxon>
        <taxon>Propionibacteriales</taxon>
        <taxon>Propionibacteriaceae</taxon>
        <taxon>Luteococcus</taxon>
    </lineage>
</organism>
<dbReference type="PANTHER" id="PTHR42709">
    <property type="entry name" value="ALKALINE PHOSPHATASE LIKE PROTEIN"/>
    <property type="match status" value="1"/>
</dbReference>
<feature type="transmembrane region" description="Helical" evidence="8">
    <location>
        <begin position="115"/>
        <end position="136"/>
    </location>
</feature>
<dbReference type="InterPro" id="IPR032816">
    <property type="entry name" value="VTT_dom"/>
</dbReference>
<feature type="transmembrane region" description="Helical" evidence="8">
    <location>
        <begin position="173"/>
        <end position="195"/>
    </location>
</feature>
<feature type="domain" description="VTT" evidence="9">
    <location>
        <begin position="103"/>
        <end position="224"/>
    </location>
</feature>
<keyword evidence="4 8" id="KW-0812">Transmembrane</keyword>
<evidence type="ECO:0000256" key="1">
    <source>
        <dbReference type="ARBA" id="ARBA00004651"/>
    </source>
</evidence>
<evidence type="ECO:0000256" key="8">
    <source>
        <dbReference type="SAM" id="Phobius"/>
    </source>
</evidence>
<gene>
    <name evidence="10" type="ORF">ACFP57_01380</name>
</gene>